<name>A0AAV7PNC9_PLEWA</name>
<feature type="compositionally biased region" description="Basic and acidic residues" evidence="1">
    <location>
        <begin position="13"/>
        <end position="23"/>
    </location>
</feature>
<reference evidence="2" key="1">
    <citation type="journal article" date="2022" name="bioRxiv">
        <title>Sequencing and chromosome-scale assembly of the giantPleurodeles waltlgenome.</title>
        <authorList>
            <person name="Brown T."/>
            <person name="Elewa A."/>
            <person name="Iarovenko S."/>
            <person name="Subramanian E."/>
            <person name="Araus A.J."/>
            <person name="Petzold A."/>
            <person name="Susuki M."/>
            <person name="Suzuki K.-i.T."/>
            <person name="Hayashi T."/>
            <person name="Toyoda A."/>
            <person name="Oliveira C."/>
            <person name="Osipova E."/>
            <person name="Leigh N.D."/>
            <person name="Simon A."/>
            <person name="Yun M.H."/>
        </authorList>
    </citation>
    <scope>NUCLEOTIDE SEQUENCE</scope>
    <source>
        <strain evidence="2">20211129_DDA</strain>
        <tissue evidence="2">Liver</tissue>
    </source>
</reference>
<evidence type="ECO:0000313" key="3">
    <source>
        <dbReference type="Proteomes" id="UP001066276"/>
    </source>
</evidence>
<comment type="caution">
    <text evidence="2">The sequence shown here is derived from an EMBL/GenBank/DDBJ whole genome shotgun (WGS) entry which is preliminary data.</text>
</comment>
<gene>
    <name evidence="2" type="ORF">NDU88_007122</name>
</gene>
<feature type="region of interest" description="Disordered" evidence="1">
    <location>
        <begin position="1"/>
        <end position="29"/>
    </location>
</feature>
<sequence length="119" mass="12498">METDDPFGASHLGDQDLEKRDAEAGLAGSAEVEDVVMGLKKAGRTSGGVRVPTLGQDWDLQGQIHSAQSDPLPSGSAAGEPAGVSCTGGPHHVISQMYSTLLCNSQAPLQKLREKWEKT</sequence>
<proteinExistence type="predicted"/>
<dbReference type="Proteomes" id="UP001066276">
    <property type="component" value="Chromosome 7"/>
</dbReference>
<keyword evidence="3" id="KW-1185">Reference proteome</keyword>
<feature type="region of interest" description="Disordered" evidence="1">
    <location>
        <begin position="60"/>
        <end position="84"/>
    </location>
</feature>
<dbReference type="EMBL" id="JANPWB010000011">
    <property type="protein sequence ID" value="KAJ1128747.1"/>
    <property type="molecule type" value="Genomic_DNA"/>
</dbReference>
<protein>
    <submittedName>
        <fullName evidence="2">Uncharacterized protein</fullName>
    </submittedName>
</protein>
<accession>A0AAV7PNC9</accession>
<organism evidence="2 3">
    <name type="scientific">Pleurodeles waltl</name>
    <name type="common">Iberian ribbed newt</name>
    <dbReference type="NCBI Taxonomy" id="8319"/>
    <lineage>
        <taxon>Eukaryota</taxon>
        <taxon>Metazoa</taxon>
        <taxon>Chordata</taxon>
        <taxon>Craniata</taxon>
        <taxon>Vertebrata</taxon>
        <taxon>Euteleostomi</taxon>
        <taxon>Amphibia</taxon>
        <taxon>Batrachia</taxon>
        <taxon>Caudata</taxon>
        <taxon>Salamandroidea</taxon>
        <taxon>Salamandridae</taxon>
        <taxon>Pleurodelinae</taxon>
        <taxon>Pleurodeles</taxon>
    </lineage>
</organism>
<dbReference type="AlphaFoldDB" id="A0AAV7PNC9"/>
<evidence type="ECO:0000313" key="2">
    <source>
        <dbReference type="EMBL" id="KAJ1128747.1"/>
    </source>
</evidence>
<evidence type="ECO:0000256" key="1">
    <source>
        <dbReference type="SAM" id="MobiDB-lite"/>
    </source>
</evidence>